<evidence type="ECO:0000313" key="2">
    <source>
        <dbReference type="EMBL" id="KRS13068.1"/>
    </source>
</evidence>
<dbReference type="PATRIC" id="fig|1641875.4.peg.3980"/>
<feature type="transmembrane region" description="Helical" evidence="1">
    <location>
        <begin position="81"/>
        <end position="97"/>
    </location>
</feature>
<keyword evidence="1" id="KW-0812">Transmembrane</keyword>
<reference evidence="2 3" key="1">
    <citation type="submission" date="2015-04" db="EMBL/GenBank/DDBJ databases">
        <title>The draft genome sequence of Roseovarius sp.R12b.</title>
        <authorList>
            <person name="Li G."/>
            <person name="Lai Q."/>
            <person name="Shao Z."/>
            <person name="Yan P."/>
        </authorList>
    </citation>
    <scope>NUCLEOTIDE SEQUENCE [LARGE SCALE GENOMIC DNA]</scope>
    <source>
        <strain evidence="2 3">R12B</strain>
    </source>
</reference>
<dbReference type="OrthoDB" id="7629477at2"/>
<feature type="transmembrane region" description="Helical" evidence="1">
    <location>
        <begin position="12"/>
        <end position="31"/>
    </location>
</feature>
<keyword evidence="1" id="KW-0472">Membrane</keyword>
<dbReference type="STRING" id="1641875.XM53_07895"/>
<keyword evidence="1" id="KW-1133">Transmembrane helix</keyword>
<dbReference type="AlphaFoldDB" id="A0A0T5NW60"/>
<dbReference type="EMBL" id="LAXJ01000007">
    <property type="protein sequence ID" value="KRS13068.1"/>
    <property type="molecule type" value="Genomic_DNA"/>
</dbReference>
<gene>
    <name evidence="2" type="ORF">XM53_07895</name>
</gene>
<keyword evidence="3" id="KW-1185">Reference proteome</keyword>
<feature type="transmembrane region" description="Helical" evidence="1">
    <location>
        <begin position="137"/>
        <end position="157"/>
    </location>
</feature>
<dbReference type="Proteomes" id="UP000051295">
    <property type="component" value="Unassembled WGS sequence"/>
</dbReference>
<protein>
    <submittedName>
        <fullName evidence="2">Membrane protein</fullName>
    </submittedName>
</protein>
<proteinExistence type="predicted"/>
<comment type="caution">
    <text evidence="2">The sequence shown here is derived from an EMBL/GenBank/DDBJ whole genome shotgun (WGS) entry which is preliminary data.</text>
</comment>
<organism evidence="2 3">
    <name type="scientific">Roseovarius atlanticus</name>
    <dbReference type="NCBI Taxonomy" id="1641875"/>
    <lineage>
        <taxon>Bacteria</taxon>
        <taxon>Pseudomonadati</taxon>
        <taxon>Pseudomonadota</taxon>
        <taxon>Alphaproteobacteria</taxon>
        <taxon>Rhodobacterales</taxon>
        <taxon>Roseobacteraceae</taxon>
        <taxon>Roseovarius</taxon>
    </lineage>
</organism>
<evidence type="ECO:0000256" key="1">
    <source>
        <dbReference type="SAM" id="Phobius"/>
    </source>
</evidence>
<sequence>MGDNAALQMWTMRVLYLGLALFVMFFSLLPLQTLPQGWAGPDLIVALTFAWILRRPEYVPPLLVAGVMLLGDLMFHRPPGLWAALVLVAAEALRARHIGLRDLTFAVEWVSVATTLVVITLAYRTILAVLIVDQAPLGLSFIQLLMTMMCYPLVVLVSQSVLGVRKLAPGDIDALGGRT</sequence>
<evidence type="ECO:0000313" key="3">
    <source>
        <dbReference type="Proteomes" id="UP000051295"/>
    </source>
</evidence>
<feature type="transmembrane region" description="Helical" evidence="1">
    <location>
        <begin position="109"/>
        <end position="131"/>
    </location>
</feature>
<name>A0A0T5NW60_9RHOB</name>
<accession>A0A0T5NW60</accession>
<dbReference type="RefSeq" id="WP_057792039.1">
    <property type="nucleotide sequence ID" value="NZ_LAXJ01000007.1"/>
</dbReference>